<dbReference type="Proteomes" id="UP001139485">
    <property type="component" value="Unassembled WGS sequence"/>
</dbReference>
<protein>
    <submittedName>
        <fullName evidence="3">DUF2183 domain-containing protein</fullName>
    </submittedName>
</protein>
<dbReference type="Pfam" id="PF09949">
    <property type="entry name" value="APP1_cat"/>
    <property type="match status" value="1"/>
</dbReference>
<dbReference type="RefSeq" id="WP_250826812.1">
    <property type="nucleotide sequence ID" value="NZ_JAMOIL010000008.1"/>
</dbReference>
<organism evidence="3 4">
    <name type="scientific">Nocardioides bruguierae</name>
    <dbReference type="NCBI Taxonomy" id="2945102"/>
    <lineage>
        <taxon>Bacteria</taxon>
        <taxon>Bacillati</taxon>
        <taxon>Actinomycetota</taxon>
        <taxon>Actinomycetes</taxon>
        <taxon>Propionibacteriales</taxon>
        <taxon>Nocardioidaceae</taxon>
        <taxon>Nocardioides</taxon>
    </lineage>
</organism>
<name>A0A9X2IDU9_9ACTN</name>
<dbReference type="EMBL" id="JAMOIL010000008">
    <property type="protein sequence ID" value="MCM0620136.1"/>
    <property type="molecule type" value="Genomic_DNA"/>
</dbReference>
<feature type="compositionally biased region" description="Pro residues" evidence="1">
    <location>
        <begin position="1"/>
        <end position="15"/>
    </location>
</feature>
<evidence type="ECO:0000259" key="2">
    <source>
        <dbReference type="Pfam" id="PF09949"/>
    </source>
</evidence>
<proteinExistence type="predicted"/>
<dbReference type="InterPro" id="IPR052935">
    <property type="entry name" value="Mg2+_PAP"/>
</dbReference>
<evidence type="ECO:0000313" key="3">
    <source>
        <dbReference type="EMBL" id="MCM0620136.1"/>
    </source>
</evidence>
<accession>A0A9X2IDU9</accession>
<dbReference type="PANTHER" id="PTHR28208">
    <property type="entry name" value="PHOSPHATIDATE PHOSPHATASE APP1"/>
    <property type="match status" value="1"/>
</dbReference>
<dbReference type="PANTHER" id="PTHR28208:SF3">
    <property type="entry name" value="PHOSPHATIDATE PHOSPHATASE APP1"/>
    <property type="match status" value="1"/>
</dbReference>
<comment type="caution">
    <text evidence="3">The sequence shown here is derived from an EMBL/GenBank/DDBJ whole genome shotgun (WGS) entry which is preliminary data.</text>
</comment>
<feature type="domain" description="Phosphatidate phosphatase APP1 catalytic" evidence="2">
    <location>
        <begin position="167"/>
        <end position="320"/>
    </location>
</feature>
<evidence type="ECO:0000256" key="1">
    <source>
        <dbReference type="SAM" id="MobiDB-lite"/>
    </source>
</evidence>
<evidence type="ECO:0000313" key="4">
    <source>
        <dbReference type="Proteomes" id="UP001139485"/>
    </source>
</evidence>
<keyword evidence="4" id="KW-1185">Reference proteome</keyword>
<reference evidence="3" key="1">
    <citation type="submission" date="2022-05" db="EMBL/GenBank/DDBJ databases">
        <authorList>
            <person name="Tuo L."/>
        </authorList>
    </citation>
    <scope>NUCLEOTIDE SEQUENCE</scope>
    <source>
        <strain evidence="3">BSK12Z-4</strain>
    </source>
</reference>
<feature type="region of interest" description="Disordered" evidence="1">
    <location>
        <begin position="1"/>
        <end position="28"/>
    </location>
</feature>
<dbReference type="AlphaFoldDB" id="A0A9X2IDU9"/>
<sequence length="379" mass="41203">MTPPAPTPSEEPVPGPAADDQPTPLGWPARAEDAVDAVLGRALRGRGWTERVLPAPGYGLEGAWVRVFARVLLAPPPEEGDREPARSAEEPAPRGWRRFTVQSVSDTEVTVDVGGRTVLLRTNREGYVDARLDVPLPPGPTEVSFSVPGRPPVSATLHVVAADARLGLVSDLDDTVIVTVLPRRLQALRNAFLSREDSRRPVPGMSRLYEEVLGEDTGTGEAFCVYLSTGAWNVAPAIERFLRRHGYPAGPMLLTDWGPTAGRWFRSGVAHKRGELRRLLNDLPHLTWLLVGDDGQHDPETYADLAVEHPDRVAGVLLRDLPATEAATRSLPGHVHARRRATAAARAVGVPVVHGADGDVLRRRLPELPRLRRLRGGRA</sequence>
<dbReference type="GO" id="GO:0008195">
    <property type="term" value="F:phosphatidate phosphatase activity"/>
    <property type="evidence" value="ECO:0007669"/>
    <property type="project" value="InterPro"/>
</dbReference>
<gene>
    <name evidence="3" type="ORF">M8330_07485</name>
</gene>
<dbReference type="InterPro" id="IPR019236">
    <property type="entry name" value="APP1_cat"/>
</dbReference>